<keyword evidence="3" id="KW-0697">Rotamase</keyword>
<dbReference type="PANTHER" id="PTHR45625:SF4">
    <property type="entry name" value="PEPTIDYLPROLYL ISOMERASE DOMAIN AND WD REPEAT-CONTAINING PROTEIN 1"/>
    <property type="match status" value="1"/>
</dbReference>
<dbReference type="Pfam" id="PF00160">
    <property type="entry name" value="Pro_isomerase"/>
    <property type="match status" value="2"/>
</dbReference>
<sequence>MTACNLFAAKNLSPTMVKIQTNHGDILVKLYDETPLHRDNFLKLAKQGFYDGVLFHRVIGEFMIQTGDPQSKDAKPDQMLGTGGPGYTVPAEIHYPAFFHKRGALAAARQGDEVNPDRASSGSQFYIVQGRTCSENELNHVEQSARVNQERGIFQQIATTHIEKIKALQLANDTAGLNNLRDSIYAETVKKVDENPMYKLTDELRQAYKTLGGTPHLDGSYTVFGEVVSGLEVVEEISKVKTGRADRPVEDVKIIKVTVEE</sequence>
<dbReference type="InterPro" id="IPR002130">
    <property type="entry name" value="Cyclophilin-type_PPIase_dom"/>
</dbReference>
<dbReference type="GO" id="GO:0006457">
    <property type="term" value="P:protein folding"/>
    <property type="evidence" value="ECO:0007669"/>
    <property type="project" value="InterPro"/>
</dbReference>
<evidence type="ECO:0000256" key="1">
    <source>
        <dbReference type="ARBA" id="ARBA00007365"/>
    </source>
</evidence>
<organism evidence="6 7">
    <name type="scientific">Paludibacter jiangxiensis</name>
    <dbReference type="NCBI Taxonomy" id="681398"/>
    <lineage>
        <taxon>Bacteria</taxon>
        <taxon>Pseudomonadati</taxon>
        <taxon>Bacteroidota</taxon>
        <taxon>Bacteroidia</taxon>
        <taxon>Bacteroidales</taxon>
        <taxon>Paludibacteraceae</taxon>
        <taxon>Paludibacter</taxon>
    </lineage>
</organism>
<dbReference type="STRING" id="681398.PJIAN_1523"/>
<evidence type="ECO:0000313" key="7">
    <source>
        <dbReference type="Proteomes" id="UP000076586"/>
    </source>
</evidence>
<keyword evidence="4 6" id="KW-0413">Isomerase</keyword>
<dbReference type="AlphaFoldDB" id="A0A170YNF4"/>
<proteinExistence type="inferred from homology"/>
<dbReference type="InterPro" id="IPR020892">
    <property type="entry name" value="Cyclophilin-type_PPIase_CS"/>
</dbReference>
<dbReference type="Gene3D" id="2.40.100.10">
    <property type="entry name" value="Cyclophilin-like"/>
    <property type="match status" value="2"/>
</dbReference>
<accession>A0A170YNF4</accession>
<dbReference type="GO" id="GO:0003755">
    <property type="term" value="F:peptidyl-prolyl cis-trans isomerase activity"/>
    <property type="evidence" value="ECO:0007669"/>
    <property type="project" value="UniProtKB-KW"/>
</dbReference>
<dbReference type="InterPro" id="IPR044666">
    <property type="entry name" value="Cyclophilin_A-like"/>
</dbReference>
<feature type="domain" description="PPIase cyclophilin-type" evidence="5">
    <location>
        <begin position="20"/>
        <end position="259"/>
    </location>
</feature>
<dbReference type="PANTHER" id="PTHR45625">
    <property type="entry name" value="PEPTIDYL-PROLYL CIS-TRANS ISOMERASE-RELATED"/>
    <property type="match status" value="1"/>
</dbReference>
<comment type="caution">
    <text evidence="6">The sequence shown here is derived from an EMBL/GenBank/DDBJ whole genome shotgun (WGS) entry which is preliminary data.</text>
</comment>
<evidence type="ECO:0000256" key="2">
    <source>
        <dbReference type="ARBA" id="ARBA00013194"/>
    </source>
</evidence>
<reference evidence="7" key="1">
    <citation type="submission" date="2016-04" db="EMBL/GenBank/DDBJ databases">
        <title>Draft genome sequence of Paludibacter jiangxiensis strain NM7.</title>
        <authorList>
            <person name="Qiu Y."/>
            <person name="Matsuura N."/>
            <person name="Ohashi A."/>
            <person name="Tourlousse M.D."/>
            <person name="Sekiguchi Y."/>
        </authorList>
    </citation>
    <scope>NUCLEOTIDE SEQUENCE [LARGE SCALE GENOMIC DNA]</scope>
    <source>
        <strain evidence="7">NM7</strain>
    </source>
</reference>
<keyword evidence="7" id="KW-1185">Reference proteome</keyword>
<dbReference type="PROSITE" id="PS50072">
    <property type="entry name" value="CSA_PPIASE_2"/>
    <property type="match status" value="1"/>
</dbReference>
<dbReference type="Proteomes" id="UP000076586">
    <property type="component" value="Unassembled WGS sequence"/>
</dbReference>
<gene>
    <name evidence="6" type="ORF">PJIAN_1523</name>
</gene>
<dbReference type="CDD" id="cd00317">
    <property type="entry name" value="cyclophilin"/>
    <property type="match status" value="1"/>
</dbReference>
<evidence type="ECO:0000256" key="3">
    <source>
        <dbReference type="ARBA" id="ARBA00023110"/>
    </source>
</evidence>
<dbReference type="InterPro" id="IPR029000">
    <property type="entry name" value="Cyclophilin-like_dom_sf"/>
</dbReference>
<dbReference type="EMBL" id="BDCR01000001">
    <property type="protein sequence ID" value="GAT61934.1"/>
    <property type="molecule type" value="Genomic_DNA"/>
</dbReference>
<dbReference type="EC" id="5.2.1.8" evidence="2"/>
<reference evidence="7" key="2">
    <citation type="journal article" date="2017" name="Genome Announc.">
        <title>Draft genome sequence of Paludibacter jiangxiensis NM7(T), a propionate-producing fermentative bacterium.</title>
        <authorList>
            <person name="Qiu Y.-L."/>
            <person name="Tourlousse D.M."/>
            <person name="Matsuura N."/>
            <person name="Ohashi A."/>
            <person name="Sekiguchi Y."/>
        </authorList>
    </citation>
    <scope>NUCLEOTIDE SEQUENCE [LARGE SCALE GENOMIC DNA]</scope>
    <source>
        <strain evidence="7">NM7</strain>
    </source>
</reference>
<dbReference type="PROSITE" id="PS00170">
    <property type="entry name" value="CSA_PPIASE_1"/>
    <property type="match status" value="1"/>
</dbReference>
<evidence type="ECO:0000256" key="4">
    <source>
        <dbReference type="ARBA" id="ARBA00023235"/>
    </source>
</evidence>
<name>A0A170YNF4_9BACT</name>
<evidence type="ECO:0000313" key="6">
    <source>
        <dbReference type="EMBL" id="GAT61934.1"/>
    </source>
</evidence>
<dbReference type="SUPFAM" id="SSF50891">
    <property type="entry name" value="Cyclophilin-like"/>
    <property type="match status" value="1"/>
</dbReference>
<comment type="similarity">
    <text evidence="1">Belongs to the cyclophilin-type PPIase family.</text>
</comment>
<evidence type="ECO:0000259" key="5">
    <source>
        <dbReference type="PROSITE" id="PS50072"/>
    </source>
</evidence>
<protein>
    <recommendedName>
        <fullName evidence="2">peptidylprolyl isomerase</fullName>
        <ecNumber evidence="2">5.2.1.8</ecNumber>
    </recommendedName>
</protein>